<keyword evidence="4" id="KW-0472">Membrane</keyword>
<dbReference type="Pfam" id="PF08583">
    <property type="entry name" value="Cmc1"/>
    <property type="match status" value="1"/>
</dbReference>
<dbReference type="EMBL" id="KV441476">
    <property type="protein sequence ID" value="OAG21554.1"/>
    <property type="molecule type" value="Genomic_DNA"/>
</dbReference>
<dbReference type="OMA" id="PYNANCE"/>
<feature type="domain" description="EF-hand" evidence="6">
    <location>
        <begin position="65"/>
        <end position="81"/>
    </location>
</feature>
<evidence type="ECO:0000256" key="2">
    <source>
        <dbReference type="ARBA" id="ARBA00023128"/>
    </source>
</evidence>
<comment type="subcellular location">
    <subcellularLocation>
        <location evidence="4">Mitochondrion inner membrane</location>
    </subcellularLocation>
</comment>
<dbReference type="GO" id="GO:0005509">
    <property type="term" value="F:calcium ion binding"/>
    <property type="evidence" value="ECO:0007669"/>
    <property type="project" value="InterPro"/>
</dbReference>
<gene>
    <name evidence="8" type="ORF">AA0117_g6917</name>
    <name evidence="7" type="ORF">CC77DRAFT_1019486</name>
</gene>
<evidence type="ECO:0000259" key="6">
    <source>
        <dbReference type="PROSITE" id="PS50222"/>
    </source>
</evidence>
<dbReference type="VEuPathDB" id="FungiDB:CC77DRAFT_1019486"/>
<dbReference type="GO" id="GO:0005743">
    <property type="term" value="C:mitochondrial inner membrane"/>
    <property type="evidence" value="ECO:0007669"/>
    <property type="project" value="UniProtKB-SubCell"/>
</dbReference>
<dbReference type="Proteomes" id="UP000291422">
    <property type="component" value="Unassembled WGS sequence"/>
</dbReference>
<accession>A0A177DNL9</accession>
<dbReference type="Proteomes" id="UP000077248">
    <property type="component" value="Unassembled WGS sequence"/>
</dbReference>
<dbReference type="KEGG" id="aalt:CC77DRAFT_1019486"/>
<evidence type="ECO:0000256" key="5">
    <source>
        <dbReference type="SAM" id="Coils"/>
    </source>
</evidence>
<evidence type="ECO:0000256" key="3">
    <source>
        <dbReference type="ARBA" id="ARBA00023157"/>
    </source>
</evidence>
<dbReference type="PANTHER" id="PTHR22977:SF1">
    <property type="entry name" value="COX ASSEMBLY MITOCHONDRIAL PROTEIN 2 HOMOLOG"/>
    <property type="match status" value="1"/>
</dbReference>
<dbReference type="AlphaFoldDB" id="A0A177DNL9"/>
<name>A0A177DNL9_ALTAL</name>
<dbReference type="InterPro" id="IPR002048">
    <property type="entry name" value="EF_hand_dom"/>
</dbReference>
<dbReference type="RefSeq" id="XP_018386975.1">
    <property type="nucleotide sequence ID" value="XM_018524840.1"/>
</dbReference>
<evidence type="ECO:0000313" key="10">
    <source>
        <dbReference type="Proteomes" id="UP000291422"/>
    </source>
</evidence>
<evidence type="ECO:0000313" key="7">
    <source>
        <dbReference type="EMBL" id="OAG21554.1"/>
    </source>
</evidence>
<dbReference type="EMBL" id="PDXD01000017">
    <property type="protein sequence ID" value="RYN74474.1"/>
    <property type="molecule type" value="Genomic_DNA"/>
</dbReference>
<organism evidence="7 9">
    <name type="scientific">Alternaria alternata</name>
    <name type="common">Alternaria rot fungus</name>
    <name type="synonym">Torula alternata</name>
    <dbReference type="NCBI Taxonomy" id="5599"/>
    <lineage>
        <taxon>Eukaryota</taxon>
        <taxon>Fungi</taxon>
        <taxon>Dikarya</taxon>
        <taxon>Ascomycota</taxon>
        <taxon>Pezizomycotina</taxon>
        <taxon>Dothideomycetes</taxon>
        <taxon>Pleosporomycetidae</taxon>
        <taxon>Pleosporales</taxon>
        <taxon>Pleosporineae</taxon>
        <taxon>Pleosporaceae</taxon>
        <taxon>Alternaria</taxon>
        <taxon>Alternaria sect. Alternaria</taxon>
        <taxon>Alternaria alternata complex</taxon>
    </lineage>
</organism>
<evidence type="ECO:0000256" key="4">
    <source>
        <dbReference type="RuleBase" id="RU364104"/>
    </source>
</evidence>
<evidence type="ECO:0000313" key="8">
    <source>
        <dbReference type="EMBL" id="RYN74474.1"/>
    </source>
</evidence>
<dbReference type="STRING" id="5599.A0A177DNL9"/>
<dbReference type="InterPro" id="IPR013892">
    <property type="entry name" value="Cyt_c_biogenesis_Cmc1-like"/>
</dbReference>
<dbReference type="PROSITE" id="PS50222">
    <property type="entry name" value="EF_HAND_2"/>
    <property type="match status" value="1"/>
</dbReference>
<sequence>MHPHLHTEEVQKNCADVVAALEECHNQGFLWKVTGNCTDAKYKVNMCLRGLRLEKTKANREAAKEKRERIQKVWKELDENK</sequence>
<comment type="similarity">
    <text evidence="1 4">Belongs to the CMC family.</text>
</comment>
<reference evidence="7 9" key="1">
    <citation type="submission" date="2016-05" db="EMBL/GenBank/DDBJ databases">
        <title>Comparative analysis of secretome profiles of manganese(II)-oxidizing ascomycete fungi.</title>
        <authorList>
            <consortium name="DOE Joint Genome Institute"/>
            <person name="Zeiner C.A."/>
            <person name="Purvine S.O."/>
            <person name="Zink E.M."/>
            <person name="Wu S."/>
            <person name="Pasa-Tolic L."/>
            <person name="Chaput D.L."/>
            <person name="Haridas S."/>
            <person name="Grigoriev I.V."/>
            <person name="Santelli C.M."/>
            <person name="Hansel C.M."/>
        </authorList>
    </citation>
    <scope>NUCLEOTIDE SEQUENCE [LARGE SCALE GENOMIC DNA]</scope>
    <source>
        <strain evidence="7 9">SRC1lrK2f</strain>
    </source>
</reference>
<evidence type="ECO:0000313" key="9">
    <source>
        <dbReference type="Proteomes" id="UP000077248"/>
    </source>
</evidence>
<evidence type="ECO:0000256" key="1">
    <source>
        <dbReference type="ARBA" id="ARBA00007347"/>
    </source>
</evidence>
<keyword evidence="4" id="KW-0143">Chaperone</keyword>
<reference evidence="8" key="3">
    <citation type="journal article" date="2019" name="J. ISSAAS">
        <title>Genomics, evolutionary history and diagnostics of the Alternaria alternata species group including apple and Asian pear pathotypes.</title>
        <authorList>
            <person name="Armitage A.D."/>
            <person name="Cockerton H.M."/>
            <person name="Sreenivasaprasad S."/>
            <person name="Woodhall J."/>
            <person name="Lane C."/>
            <person name="Harrison R.J."/>
            <person name="Clarkson J.P."/>
        </authorList>
    </citation>
    <scope>NUCLEOTIDE SEQUENCE</scope>
    <source>
        <strain evidence="8">FERA 1177</strain>
    </source>
</reference>
<feature type="coiled-coil region" evidence="5">
    <location>
        <begin position="48"/>
        <end position="80"/>
    </location>
</feature>
<keyword evidence="4" id="KW-0999">Mitochondrion inner membrane</keyword>
<dbReference type="GeneID" id="29110434"/>
<comment type="function">
    <text evidence="4">Required for mitochondrial cytochrome c oxidase (COX) assembly and respiration.</text>
</comment>
<protein>
    <recommendedName>
        <fullName evidence="4">COX assembly mitochondrial protein</fullName>
    </recommendedName>
</protein>
<keyword evidence="2 4" id="KW-0496">Mitochondrion</keyword>
<proteinExistence type="inferred from homology"/>
<dbReference type="PANTHER" id="PTHR22977">
    <property type="entry name" value="COX ASSEMBLY MITOCHONDRIAL PROTEIN"/>
    <property type="match status" value="1"/>
</dbReference>
<reference evidence="10" key="2">
    <citation type="journal article" date="2019" name="bioRxiv">
        <title>Genomics, evolutionary history and diagnostics of the Alternaria alternata species group including apple and Asian pear pathotypes.</title>
        <authorList>
            <person name="Armitage A.D."/>
            <person name="Cockerton H.M."/>
            <person name="Sreenivasaprasad S."/>
            <person name="Woodhall J.W."/>
            <person name="Lane C.R."/>
            <person name="Harrison R.J."/>
            <person name="Clarkson J.P."/>
        </authorList>
    </citation>
    <scope>NUCLEOTIDE SEQUENCE [LARGE SCALE GENOMIC DNA]</scope>
    <source>
        <strain evidence="10">FERA 1177</strain>
    </source>
</reference>
<keyword evidence="5" id="KW-0175">Coiled coil</keyword>
<keyword evidence="9" id="KW-1185">Reference proteome</keyword>
<keyword evidence="3" id="KW-1015">Disulfide bond</keyword>